<evidence type="ECO:0000313" key="10">
    <source>
        <dbReference type="Proteomes" id="UP000180235"/>
    </source>
</evidence>
<protein>
    <recommendedName>
        <fullName evidence="7">Gamma-glutamyl phosphate reductase</fullName>
        <shortName evidence="7">GPR</shortName>
        <ecNumber evidence="7">1.2.1.41</ecNumber>
    </recommendedName>
    <alternativeName>
        <fullName evidence="7">Glutamate-5-semialdehyde dehydrogenase</fullName>
    </alternativeName>
    <alternativeName>
        <fullName evidence="7">Glutamyl-gamma-semialdehyde dehydrogenase</fullName>
        <shortName evidence="7">GSA dehydrogenase</shortName>
    </alternativeName>
</protein>
<comment type="similarity">
    <text evidence="7">Belongs to the gamma-glutamyl phosphate reductase family.</text>
</comment>
<dbReference type="Gene3D" id="3.40.309.10">
    <property type="entry name" value="Aldehyde Dehydrogenase, Chain A, domain 2"/>
    <property type="match status" value="1"/>
</dbReference>
<dbReference type="PIRSF" id="PIRSF000151">
    <property type="entry name" value="GPR"/>
    <property type="match status" value="1"/>
</dbReference>
<dbReference type="STRING" id="1188229.GlitD10_2391"/>
<dbReference type="KEGG" id="glt:GlitD10_2391"/>
<gene>
    <name evidence="7 9" type="primary">proA</name>
    <name evidence="9" type="ORF">GlitD10_2391</name>
</gene>
<comment type="pathway">
    <text evidence="1 7">Amino-acid biosynthesis; L-proline biosynthesis; L-glutamate 5-semialdehyde from L-glutamate: step 2/2.</text>
</comment>
<dbReference type="GO" id="GO:0055129">
    <property type="term" value="P:L-proline biosynthetic process"/>
    <property type="evidence" value="ECO:0007669"/>
    <property type="project" value="UniProtKB-UniRule"/>
</dbReference>
<dbReference type="EMBL" id="CP017675">
    <property type="protein sequence ID" value="APB34725.1"/>
    <property type="molecule type" value="Genomic_DNA"/>
</dbReference>
<comment type="subcellular location">
    <subcellularLocation>
        <location evidence="7">Cytoplasm</location>
    </subcellularLocation>
</comment>
<dbReference type="PROSITE" id="PS01223">
    <property type="entry name" value="PROA"/>
    <property type="match status" value="1"/>
</dbReference>
<dbReference type="InterPro" id="IPR000965">
    <property type="entry name" value="GPR_dom"/>
</dbReference>
<dbReference type="InterPro" id="IPR015590">
    <property type="entry name" value="Aldehyde_DH_dom"/>
</dbReference>
<evidence type="ECO:0000256" key="7">
    <source>
        <dbReference type="HAMAP-Rule" id="MF_00412"/>
    </source>
</evidence>
<keyword evidence="5 7" id="KW-0560">Oxidoreductase</keyword>
<feature type="domain" description="Aldehyde dehydrogenase" evidence="8">
    <location>
        <begin position="12"/>
        <end position="290"/>
    </location>
</feature>
<dbReference type="InterPro" id="IPR016162">
    <property type="entry name" value="Ald_DH_N"/>
</dbReference>
<dbReference type="OrthoDB" id="9809970at2"/>
<dbReference type="RefSeq" id="WP_071455125.1">
    <property type="nucleotide sequence ID" value="NZ_CP017675.1"/>
</dbReference>
<dbReference type="NCBIfam" id="TIGR00407">
    <property type="entry name" value="proA"/>
    <property type="match status" value="1"/>
</dbReference>
<dbReference type="FunFam" id="3.40.309.10:FF:000006">
    <property type="entry name" value="Gamma-glutamyl phosphate reductase"/>
    <property type="match status" value="1"/>
</dbReference>
<dbReference type="NCBIfam" id="NF001221">
    <property type="entry name" value="PRK00197.1"/>
    <property type="match status" value="1"/>
</dbReference>
<comment type="catalytic activity">
    <reaction evidence="6 7">
        <text>L-glutamate 5-semialdehyde + phosphate + NADP(+) = L-glutamyl 5-phosphate + NADPH + H(+)</text>
        <dbReference type="Rhea" id="RHEA:19541"/>
        <dbReference type="ChEBI" id="CHEBI:15378"/>
        <dbReference type="ChEBI" id="CHEBI:43474"/>
        <dbReference type="ChEBI" id="CHEBI:57783"/>
        <dbReference type="ChEBI" id="CHEBI:58066"/>
        <dbReference type="ChEBI" id="CHEBI:58274"/>
        <dbReference type="ChEBI" id="CHEBI:58349"/>
        <dbReference type="EC" id="1.2.1.41"/>
    </reaction>
</comment>
<dbReference type="Gene3D" id="3.40.605.10">
    <property type="entry name" value="Aldehyde Dehydrogenase, Chain A, domain 1"/>
    <property type="match status" value="1"/>
</dbReference>
<evidence type="ECO:0000313" key="9">
    <source>
        <dbReference type="EMBL" id="APB34725.1"/>
    </source>
</evidence>
<name>A0A1J0AFM6_9CYAN</name>
<keyword evidence="3 7" id="KW-0641">Proline biosynthesis</keyword>
<accession>A0A1J0AFM6</accession>
<dbReference type="PANTHER" id="PTHR11063">
    <property type="entry name" value="GLUTAMATE SEMIALDEHYDE DEHYDROGENASE"/>
    <property type="match status" value="1"/>
</dbReference>
<dbReference type="PANTHER" id="PTHR11063:SF8">
    <property type="entry name" value="DELTA-1-PYRROLINE-5-CARBOXYLATE SYNTHASE"/>
    <property type="match status" value="1"/>
</dbReference>
<sequence length="431" mass="46363">MVAPELLQIAQQARAAAQKLVTLDTLAKNQALAAITEALQTQQAAILQANQTDMERSEQEELPMALLQRLKLSPDKLASNIQGVRDVMNLPDPVGQRQLHRELDAGLILERVTCPLGVLGVIFEARPEAVIQITALALKSGNAVILKGGQEATHSCQVLVQAIHRGLQGTAIPPTAVQLLTTRAEIQQLLELDQYVNLLIPRGSNAFVRYIQDHSRIPVLGHADGLCHLYIDQQVDIPQAMALAVDSKTQYPAACNAIETLLVHQAIAPEFLPPCAAALVAQGVKLRGDEATQKIIPVAPASEADWGTEYLDLVLAIKIVDSLETAITHINTYGSGHTEAIATTDAQAAAQFVAQVDAAGVYHNCSTRFADGFRYGFGAEVGISTQRLPPRGPVGLEGLVTYKYRLWGNGQVVATYSGDQAKSFAHRDLPL</sequence>
<dbReference type="InterPro" id="IPR016161">
    <property type="entry name" value="Ald_DH/histidinol_DH"/>
</dbReference>
<dbReference type="EC" id="1.2.1.41" evidence="7"/>
<dbReference type="GO" id="GO:0050661">
    <property type="term" value="F:NADP binding"/>
    <property type="evidence" value="ECO:0007669"/>
    <property type="project" value="InterPro"/>
</dbReference>
<dbReference type="CDD" id="cd07079">
    <property type="entry name" value="ALDH_F18-19_ProA-GPR"/>
    <property type="match status" value="1"/>
</dbReference>
<dbReference type="InterPro" id="IPR020593">
    <property type="entry name" value="G-glutamylP_reductase_CS"/>
</dbReference>
<evidence type="ECO:0000256" key="2">
    <source>
        <dbReference type="ARBA" id="ARBA00022605"/>
    </source>
</evidence>
<dbReference type="GO" id="GO:0004350">
    <property type="term" value="F:glutamate-5-semialdehyde dehydrogenase activity"/>
    <property type="evidence" value="ECO:0007669"/>
    <property type="project" value="UniProtKB-UniRule"/>
</dbReference>
<dbReference type="Proteomes" id="UP000180235">
    <property type="component" value="Chromosome"/>
</dbReference>
<evidence type="ECO:0000256" key="1">
    <source>
        <dbReference type="ARBA" id="ARBA00004985"/>
    </source>
</evidence>
<dbReference type="GO" id="GO:0005737">
    <property type="term" value="C:cytoplasm"/>
    <property type="evidence" value="ECO:0007669"/>
    <property type="project" value="UniProtKB-SubCell"/>
</dbReference>
<dbReference type="InterPro" id="IPR012134">
    <property type="entry name" value="Glu-5-SA_DH"/>
</dbReference>
<keyword evidence="7" id="KW-0963">Cytoplasm</keyword>
<evidence type="ECO:0000256" key="3">
    <source>
        <dbReference type="ARBA" id="ARBA00022650"/>
    </source>
</evidence>
<evidence type="ECO:0000256" key="5">
    <source>
        <dbReference type="ARBA" id="ARBA00023002"/>
    </source>
</evidence>
<dbReference type="SUPFAM" id="SSF53720">
    <property type="entry name" value="ALDH-like"/>
    <property type="match status" value="1"/>
</dbReference>
<keyword evidence="10" id="KW-1185">Reference proteome</keyword>
<organism evidence="9 10">
    <name type="scientific">Gloeomargarita lithophora Alchichica-D10</name>
    <dbReference type="NCBI Taxonomy" id="1188229"/>
    <lineage>
        <taxon>Bacteria</taxon>
        <taxon>Bacillati</taxon>
        <taxon>Cyanobacteriota</taxon>
        <taxon>Cyanophyceae</taxon>
        <taxon>Gloeomargaritales</taxon>
        <taxon>Gloeomargaritaceae</taxon>
        <taxon>Gloeomargarita</taxon>
    </lineage>
</organism>
<evidence type="ECO:0000259" key="8">
    <source>
        <dbReference type="Pfam" id="PF00171"/>
    </source>
</evidence>
<evidence type="ECO:0000256" key="6">
    <source>
        <dbReference type="ARBA" id="ARBA00049024"/>
    </source>
</evidence>
<proteinExistence type="inferred from homology"/>
<keyword evidence="2 7" id="KW-0028">Amino-acid biosynthesis</keyword>
<dbReference type="AlphaFoldDB" id="A0A1J0AFM6"/>
<reference evidence="9 10" key="1">
    <citation type="submission" date="2016-10" db="EMBL/GenBank/DDBJ databases">
        <title>Description of Gloeomargarita lithophora gen. nov., sp. nov., a thylakoid-bearing basal-branching cyanobacterium with intracellular carbonates, and proposal for Gloeomargaritales ord. nov.</title>
        <authorList>
            <person name="Moreira D."/>
            <person name="Tavera R."/>
            <person name="Benzerara K."/>
            <person name="Skouri-Panet F."/>
            <person name="Couradeau E."/>
            <person name="Gerard E."/>
            <person name="Loussert C."/>
            <person name="Novelo E."/>
            <person name="Zivanovic Y."/>
            <person name="Lopez-Garcia P."/>
        </authorList>
    </citation>
    <scope>NUCLEOTIDE SEQUENCE [LARGE SCALE GENOMIC DNA]</scope>
    <source>
        <strain evidence="9 10">D10</strain>
    </source>
</reference>
<dbReference type="Pfam" id="PF00171">
    <property type="entry name" value="Aldedh"/>
    <property type="match status" value="1"/>
</dbReference>
<evidence type="ECO:0000256" key="4">
    <source>
        <dbReference type="ARBA" id="ARBA00022857"/>
    </source>
</evidence>
<comment type="function">
    <text evidence="7">Catalyzes the NADPH-dependent reduction of L-glutamate 5-phosphate into L-glutamate 5-semialdehyde and phosphate. The product spontaneously undergoes cyclization to form 1-pyrroline-5-carboxylate.</text>
</comment>
<dbReference type="HAMAP" id="MF_00412">
    <property type="entry name" value="ProA"/>
    <property type="match status" value="1"/>
</dbReference>
<keyword evidence="4 7" id="KW-0521">NADP</keyword>
<dbReference type="UniPathway" id="UPA00098">
    <property type="reaction ID" value="UER00360"/>
</dbReference>
<dbReference type="InterPro" id="IPR016163">
    <property type="entry name" value="Ald_DH_C"/>
</dbReference>